<dbReference type="Proteomes" id="UP000823933">
    <property type="component" value="Unassembled WGS sequence"/>
</dbReference>
<reference evidence="1" key="1">
    <citation type="journal article" date="2021" name="PeerJ">
        <title>Extensive microbial diversity within the chicken gut microbiome revealed by metagenomics and culture.</title>
        <authorList>
            <person name="Gilroy R."/>
            <person name="Ravi A."/>
            <person name="Getino M."/>
            <person name="Pursley I."/>
            <person name="Horton D.L."/>
            <person name="Alikhan N.F."/>
            <person name="Baker D."/>
            <person name="Gharbi K."/>
            <person name="Hall N."/>
            <person name="Watson M."/>
            <person name="Adriaenssens E.M."/>
            <person name="Foster-Nyarko E."/>
            <person name="Jarju S."/>
            <person name="Secka A."/>
            <person name="Antonio M."/>
            <person name="Oren A."/>
            <person name="Chaudhuri R.R."/>
            <person name="La Ragione R."/>
            <person name="Hildebrand F."/>
            <person name="Pallen M.J."/>
        </authorList>
    </citation>
    <scope>NUCLEOTIDE SEQUENCE</scope>
    <source>
        <strain evidence="1">ChiHcolR34-3080</strain>
    </source>
</reference>
<protein>
    <submittedName>
        <fullName evidence="1">Uncharacterized protein</fullName>
    </submittedName>
</protein>
<dbReference type="AlphaFoldDB" id="A0A9D1Q910"/>
<dbReference type="EMBL" id="DXHQ01000037">
    <property type="protein sequence ID" value="HIW08436.1"/>
    <property type="molecule type" value="Genomic_DNA"/>
</dbReference>
<reference evidence="1" key="2">
    <citation type="submission" date="2021-04" db="EMBL/GenBank/DDBJ databases">
        <authorList>
            <person name="Gilroy R."/>
        </authorList>
    </citation>
    <scope>NUCLEOTIDE SEQUENCE</scope>
    <source>
        <strain evidence="1">ChiHcolR34-3080</strain>
    </source>
</reference>
<gene>
    <name evidence="1" type="ORF">H9890_03420</name>
</gene>
<evidence type="ECO:0000313" key="2">
    <source>
        <dbReference type="Proteomes" id="UP000823933"/>
    </source>
</evidence>
<sequence length="152" mass="18230">MCQPQQTPKRAEEHSGKKSIEELENWLKERLDVQQIPLTSFTEFFVSQLWNWAANHASNENTPVDPDKFQFVCYRLLDTARNAEYNQYTVCTHEPYIYVIFEKTADYLYSNCTKLDLELFAERGYSDADRRNNTFRFRHYEMCAGMLERHEY</sequence>
<evidence type="ECO:0000313" key="1">
    <source>
        <dbReference type="EMBL" id="HIW08436.1"/>
    </source>
</evidence>
<proteinExistence type="predicted"/>
<accession>A0A9D1Q910</accession>
<comment type="caution">
    <text evidence="1">The sequence shown here is derived from an EMBL/GenBank/DDBJ whole genome shotgun (WGS) entry which is preliminary data.</text>
</comment>
<organism evidence="1 2">
    <name type="scientific">Candidatus Faecalibacterium intestinigallinarum</name>
    <dbReference type="NCBI Taxonomy" id="2838581"/>
    <lineage>
        <taxon>Bacteria</taxon>
        <taxon>Bacillati</taxon>
        <taxon>Bacillota</taxon>
        <taxon>Clostridia</taxon>
        <taxon>Eubacteriales</taxon>
        <taxon>Oscillospiraceae</taxon>
        <taxon>Faecalibacterium</taxon>
    </lineage>
</organism>
<name>A0A9D1Q910_9FIRM</name>